<comment type="caution">
    <text evidence="1">The sequence shown here is derived from an EMBL/GenBank/DDBJ whole genome shotgun (WGS) entry which is preliminary data.</text>
</comment>
<dbReference type="EMBL" id="JBEDUW010000002">
    <property type="protein sequence ID" value="KAK9942794.1"/>
    <property type="molecule type" value="Genomic_DNA"/>
</dbReference>
<accession>A0AAW1Y3M5</accession>
<keyword evidence="2" id="KW-1185">Reference proteome</keyword>
<evidence type="ECO:0000313" key="1">
    <source>
        <dbReference type="EMBL" id="KAK9942794.1"/>
    </source>
</evidence>
<protein>
    <recommendedName>
        <fullName evidence="3">RNase H type-1 domain-containing protein</fullName>
    </recommendedName>
</protein>
<dbReference type="AlphaFoldDB" id="A0AAW1Y3M5"/>
<organism evidence="1 2">
    <name type="scientific">Rubus argutus</name>
    <name type="common">Southern blackberry</name>
    <dbReference type="NCBI Taxonomy" id="59490"/>
    <lineage>
        <taxon>Eukaryota</taxon>
        <taxon>Viridiplantae</taxon>
        <taxon>Streptophyta</taxon>
        <taxon>Embryophyta</taxon>
        <taxon>Tracheophyta</taxon>
        <taxon>Spermatophyta</taxon>
        <taxon>Magnoliopsida</taxon>
        <taxon>eudicotyledons</taxon>
        <taxon>Gunneridae</taxon>
        <taxon>Pentapetalae</taxon>
        <taxon>rosids</taxon>
        <taxon>fabids</taxon>
        <taxon>Rosales</taxon>
        <taxon>Rosaceae</taxon>
        <taxon>Rosoideae</taxon>
        <taxon>Rosoideae incertae sedis</taxon>
        <taxon>Rubus</taxon>
    </lineage>
</organism>
<name>A0AAW1Y3M5_RUBAR</name>
<sequence>MKQSQFKSTACDAKLTKPVCWSGTEKCQFVMYNVAIRVYKGEHVAIRRVAANVAGVPLASIMAEAEALRLGLEACVLRAWRQVLQSDEKSLIDRLNLVAAQASNCEKSRTNVTMCLELNDKMPHSLIAS</sequence>
<reference evidence="1 2" key="1">
    <citation type="journal article" date="2023" name="G3 (Bethesda)">
        <title>A chromosome-length genome assembly and annotation of blackberry (Rubus argutus, cv. 'Hillquist').</title>
        <authorList>
            <person name="Bruna T."/>
            <person name="Aryal R."/>
            <person name="Dudchenko O."/>
            <person name="Sargent D.J."/>
            <person name="Mead D."/>
            <person name="Buti M."/>
            <person name="Cavallini A."/>
            <person name="Hytonen T."/>
            <person name="Andres J."/>
            <person name="Pham M."/>
            <person name="Weisz D."/>
            <person name="Mascagni F."/>
            <person name="Usai G."/>
            <person name="Natali L."/>
            <person name="Bassil N."/>
            <person name="Fernandez G.E."/>
            <person name="Lomsadze A."/>
            <person name="Armour M."/>
            <person name="Olukolu B."/>
            <person name="Poorten T."/>
            <person name="Britton C."/>
            <person name="Davik J."/>
            <person name="Ashrafi H."/>
            <person name="Aiden E.L."/>
            <person name="Borodovsky M."/>
            <person name="Worthington M."/>
        </authorList>
    </citation>
    <scope>NUCLEOTIDE SEQUENCE [LARGE SCALE GENOMIC DNA]</scope>
    <source>
        <strain evidence="1">PI 553951</strain>
    </source>
</reference>
<dbReference type="Proteomes" id="UP001457282">
    <property type="component" value="Unassembled WGS sequence"/>
</dbReference>
<evidence type="ECO:0000313" key="2">
    <source>
        <dbReference type="Proteomes" id="UP001457282"/>
    </source>
</evidence>
<evidence type="ECO:0008006" key="3">
    <source>
        <dbReference type="Google" id="ProtNLM"/>
    </source>
</evidence>
<proteinExistence type="predicted"/>
<gene>
    <name evidence="1" type="ORF">M0R45_008442</name>
</gene>